<reference evidence="3 4" key="1">
    <citation type="submission" date="2020-08" db="EMBL/GenBank/DDBJ databases">
        <title>Genomic Encyclopedia of Type Strains, Phase IV (KMG-IV): sequencing the most valuable type-strain genomes for metagenomic binning, comparative biology and taxonomic classification.</title>
        <authorList>
            <person name="Goeker M."/>
        </authorList>
    </citation>
    <scope>NUCLEOTIDE SEQUENCE [LARGE SCALE GENOMIC DNA]</scope>
    <source>
        <strain evidence="3 4">DSM 21769</strain>
    </source>
</reference>
<dbReference type="PANTHER" id="PTHR46211:SF7">
    <property type="entry name" value="GLYCEROPHOSPHODIESTER PHOSPHODIESTERASE"/>
    <property type="match status" value="1"/>
</dbReference>
<dbReference type="CDD" id="cd08601">
    <property type="entry name" value="GDPD_SaGlpQ_like"/>
    <property type="match status" value="1"/>
</dbReference>
<evidence type="ECO:0000313" key="3">
    <source>
        <dbReference type="EMBL" id="MBB6449926.1"/>
    </source>
</evidence>
<dbReference type="InterPro" id="IPR054470">
    <property type="entry name" value="FIMAH_dom"/>
</dbReference>
<dbReference type="InterPro" id="IPR030395">
    <property type="entry name" value="GP_PDE_dom"/>
</dbReference>
<dbReference type="Pfam" id="PF03009">
    <property type="entry name" value="GDPD"/>
    <property type="match status" value="1"/>
</dbReference>
<dbReference type="InterPro" id="IPR017946">
    <property type="entry name" value="PLC-like_Pdiesterase_TIM-brl"/>
</dbReference>
<feature type="chain" id="PRO_5032934653" evidence="1">
    <location>
        <begin position="28"/>
        <end position="377"/>
    </location>
</feature>
<dbReference type="Gene3D" id="3.20.20.190">
    <property type="entry name" value="Phosphatidylinositol (PI) phosphodiesterase"/>
    <property type="match status" value="1"/>
</dbReference>
<comment type="caution">
    <text evidence="3">The sequence shown here is derived from an EMBL/GenBank/DDBJ whole genome shotgun (WGS) entry which is preliminary data.</text>
</comment>
<dbReference type="PROSITE" id="PS51704">
    <property type="entry name" value="GP_PDE"/>
    <property type="match status" value="1"/>
</dbReference>
<evidence type="ECO:0000313" key="4">
    <source>
        <dbReference type="Proteomes" id="UP000568839"/>
    </source>
</evidence>
<dbReference type="EMBL" id="JACHHJ010000002">
    <property type="protein sequence ID" value="MBB6449926.1"/>
    <property type="molecule type" value="Genomic_DNA"/>
</dbReference>
<dbReference type="PROSITE" id="PS51257">
    <property type="entry name" value="PROKAR_LIPOPROTEIN"/>
    <property type="match status" value="1"/>
</dbReference>
<name>A0A841PRY2_9BACL</name>
<dbReference type="Proteomes" id="UP000568839">
    <property type="component" value="Unassembled WGS sequence"/>
</dbReference>
<dbReference type="PANTHER" id="PTHR46211">
    <property type="entry name" value="GLYCEROPHOSPHORYL DIESTER PHOSPHODIESTERASE"/>
    <property type="match status" value="1"/>
</dbReference>
<feature type="signal peptide" evidence="1">
    <location>
        <begin position="1"/>
        <end position="27"/>
    </location>
</feature>
<organism evidence="3 4">
    <name type="scientific">Geomicrobium halophilum</name>
    <dbReference type="NCBI Taxonomy" id="549000"/>
    <lineage>
        <taxon>Bacteria</taxon>
        <taxon>Bacillati</taxon>
        <taxon>Bacillota</taxon>
        <taxon>Bacilli</taxon>
        <taxon>Bacillales</taxon>
        <taxon>Geomicrobium</taxon>
    </lineage>
</organism>
<keyword evidence="3" id="KW-0378">Hydrolase</keyword>
<proteinExistence type="predicted"/>
<feature type="domain" description="GP-PDE" evidence="2">
    <location>
        <begin position="44"/>
        <end position="290"/>
    </location>
</feature>
<dbReference type="GO" id="GO:0008889">
    <property type="term" value="F:glycerophosphodiester phosphodiesterase activity"/>
    <property type="evidence" value="ECO:0007669"/>
    <property type="project" value="UniProtKB-EC"/>
</dbReference>
<dbReference type="RefSeq" id="WP_184403866.1">
    <property type="nucleotide sequence ID" value="NZ_JACHHJ010000002.1"/>
</dbReference>
<dbReference type="GO" id="GO:0006629">
    <property type="term" value="P:lipid metabolic process"/>
    <property type="evidence" value="ECO:0007669"/>
    <property type="project" value="InterPro"/>
</dbReference>
<dbReference type="AlphaFoldDB" id="A0A841PRY2"/>
<keyword evidence="4" id="KW-1185">Reference proteome</keyword>
<accession>A0A841PRY2</accession>
<dbReference type="SUPFAM" id="SSF51695">
    <property type="entry name" value="PLC-like phosphodiesterases"/>
    <property type="match status" value="1"/>
</dbReference>
<evidence type="ECO:0000256" key="1">
    <source>
        <dbReference type="SAM" id="SignalP"/>
    </source>
</evidence>
<gene>
    <name evidence="3" type="ORF">HNR44_001904</name>
</gene>
<protein>
    <submittedName>
        <fullName evidence="3">Glycerophosphoryl diester phosphodiesterase</fullName>
        <ecNumber evidence="3">3.1.4.46</ecNumber>
    </submittedName>
</protein>
<sequence length="377" mass="41911">MNKLFKSAVALMSVALVSCVSVSNVGAATEKITPTSLHYPEGKIVNVAHRGASGHAPEHTLPAYVLGEKLNGDYIEIDLQMTSDGTLIAMHDESVDRTTDGTGLVENMTLEEIKQLDAGSWFNASNPEKSKDEYVGVEVPTLEEIFRAFGSDSNYYIETKSPELNPGMEEELLRLLDNYDLSNNTIIQSFSSDSLELIRSMDPSLPLVQLLGQPALGEETEAELEEIKQYATGVGPNFNNINEAYVQTVRSHNLHIHPYTVNSKGAMRTALEWGVTGLFTDYPDRFNDVLAEFQSASYIKSLVEQFDEQGAFENEESVHALTLHLTAISHLEDQEEDKVVNHMEGFKTLLNYQKNEGWITDAAYDSLMYQADLLTEK</sequence>
<dbReference type="Pfam" id="PF22888">
    <property type="entry name" value="FIMAH"/>
    <property type="match status" value="1"/>
</dbReference>
<evidence type="ECO:0000259" key="2">
    <source>
        <dbReference type="PROSITE" id="PS51704"/>
    </source>
</evidence>
<dbReference type="EC" id="3.1.4.46" evidence="3"/>
<keyword evidence="1" id="KW-0732">Signal</keyword>